<dbReference type="InterPro" id="IPR003593">
    <property type="entry name" value="AAA+_ATPase"/>
</dbReference>
<keyword evidence="2" id="KW-0547">Nucleotide-binding</keyword>
<feature type="domain" description="AAA+ ATPase" evidence="4">
    <location>
        <begin position="432"/>
        <end position="561"/>
    </location>
</feature>
<name>A0ABX6TQY8_9BACT</name>
<keyword evidence="3" id="KW-0067">ATP-binding</keyword>
<dbReference type="InterPro" id="IPR050221">
    <property type="entry name" value="26S_Proteasome_ATPase"/>
</dbReference>
<reference evidence="5 6" key="1">
    <citation type="submission" date="2020-10" db="EMBL/GenBank/DDBJ databases">
        <title>Campylobacter and Helicobacter PacBio genomes.</title>
        <authorList>
            <person name="Lane C."/>
        </authorList>
    </citation>
    <scope>NUCLEOTIDE SEQUENCE [LARGE SCALE GENOMIC DNA]</scope>
    <source>
        <strain evidence="5 6">2016D-0074</strain>
    </source>
</reference>
<evidence type="ECO:0000256" key="1">
    <source>
        <dbReference type="ARBA" id="ARBA00006914"/>
    </source>
</evidence>
<dbReference type="SMART" id="SM00382">
    <property type="entry name" value="AAA"/>
    <property type="match status" value="2"/>
</dbReference>
<evidence type="ECO:0000313" key="6">
    <source>
        <dbReference type="Proteomes" id="UP000595070"/>
    </source>
</evidence>
<dbReference type="InterPro" id="IPR003959">
    <property type="entry name" value="ATPase_AAA_core"/>
</dbReference>
<evidence type="ECO:0000313" key="5">
    <source>
        <dbReference type="EMBL" id="QOQ88356.1"/>
    </source>
</evidence>
<dbReference type="CDD" id="cd19481">
    <property type="entry name" value="RecA-like_protease"/>
    <property type="match status" value="1"/>
</dbReference>
<dbReference type="Pfam" id="PF00004">
    <property type="entry name" value="AAA"/>
    <property type="match status" value="1"/>
</dbReference>
<evidence type="ECO:0000256" key="2">
    <source>
        <dbReference type="ARBA" id="ARBA00022741"/>
    </source>
</evidence>
<dbReference type="InterPro" id="IPR027417">
    <property type="entry name" value="P-loop_NTPase"/>
</dbReference>
<proteinExistence type="inferred from homology"/>
<dbReference type="RefSeq" id="WP_044598397.1">
    <property type="nucleotide sequence ID" value="NZ_CP063079.1"/>
</dbReference>
<sequence>MQTNTSTLTHIADLDYYSHNVKVISLHAQMFSNSKQIKKDFYNEFEEILEKNSKIPSFIYKQYSKFIYPSFLKKNLSYLKKYLNFTQAECDVFAFFYYANKGRFALHQGYSGALGRKIIEKIFNHNLKDINKALSDDSMLFKLDALCYYDSDAFGIDVKNFENIFTQDISKTTLMGEFSYFLPKTRLNLSDFDYIQEELSTIITFLKKCQKGNIFIYGKAGVGKNELSALIAKELDKEALCVKECANDKKSSRISNFYALKKIINPKKQMIVFDECEDSFCYDSLKEKIRINKILDEENGICVFLSNSKDMDEAYLRRFDMILELECMPKEKKIQNIKNLLDKKRVKIDETIIESIASHPELSQGVILKCAKNAKIFKNKSQEVFVRLINENLKARSLRTISIPKKDKKYDLSLIECDLNLQELINNIDENSSLRILSYGIAGSGKSEFGKELANVLNKTLHSYKLSDILDPYVGNNEKNIANIFKKASKNNAILQLDEIDALIYDRDGANKGWEKSLVNEMLMQMENFEGIFIASTNYLQSLDKASIRRFDLKIEFQALKQEKLLKAFEFFAKELNLSFDKTQVIKRLLRLQNICLGDFALIFRQNKIFKIKNIDEFLQKLEKESKLKSDDEKINMGFL</sequence>
<organism evidence="5 6">
    <name type="scientific">Campylobacter peloridis</name>
    <dbReference type="NCBI Taxonomy" id="488546"/>
    <lineage>
        <taxon>Bacteria</taxon>
        <taxon>Pseudomonadati</taxon>
        <taxon>Campylobacterota</taxon>
        <taxon>Epsilonproteobacteria</taxon>
        <taxon>Campylobacterales</taxon>
        <taxon>Campylobacteraceae</taxon>
        <taxon>Campylobacter</taxon>
    </lineage>
</organism>
<evidence type="ECO:0000256" key="3">
    <source>
        <dbReference type="ARBA" id="ARBA00022840"/>
    </source>
</evidence>
<gene>
    <name evidence="5" type="ORF">IMC75_05130</name>
</gene>
<comment type="similarity">
    <text evidence="1">Belongs to the AAA ATPase family.</text>
</comment>
<dbReference type="SUPFAM" id="SSF52540">
    <property type="entry name" value="P-loop containing nucleoside triphosphate hydrolases"/>
    <property type="match status" value="2"/>
</dbReference>
<dbReference type="Gene3D" id="3.40.50.300">
    <property type="entry name" value="P-loop containing nucleotide triphosphate hydrolases"/>
    <property type="match status" value="2"/>
</dbReference>
<protein>
    <submittedName>
        <fullName evidence="5">AAA family ATPase</fullName>
    </submittedName>
</protein>
<accession>A0ABX6TQY8</accession>
<dbReference type="EMBL" id="CP063079">
    <property type="protein sequence ID" value="QOQ88356.1"/>
    <property type="molecule type" value="Genomic_DNA"/>
</dbReference>
<feature type="domain" description="AAA+ ATPase" evidence="4">
    <location>
        <begin position="210"/>
        <end position="327"/>
    </location>
</feature>
<evidence type="ECO:0000259" key="4">
    <source>
        <dbReference type="SMART" id="SM00382"/>
    </source>
</evidence>
<dbReference type="PANTHER" id="PTHR23073">
    <property type="entry name" value="26S PROTEASOME REGULATORY SUBUNIT"/>
    <property type="match status" value="1"/>
</dbReference>
<keyword evidence="6" id="KW-1185">Reference proteome</keyword>
<dbReference type="Proteomes" id="UP000595070">
    <property type="component" value="Chromosome"/>
</dbReference>